<evidence type="ECO:0000256" key="1">
    <source>
        <dbReference type="SAM" id="MobiDB-lite"/>
    </source>
</evidence>
<sequence length="86" mass="10067">MKANKIRHIFTQNSKSREHPNPDHYPTVKGERALRGHLLVANGIMLSSTIQPTPHLKYPERLKEQLHTDGAEYQHDIWRRKLALYS</sequence>
<comment type="caution">
    <text evidence="2">The sequence shown here is derived from an EMBL/GenBank/DDBJ whole genome shotgun (WGS) entry which is preliminary data.</text>
</comment>
<dbReference type="EMBL" id="PDUG01000001">
    <property type="protein sequence ID" value="PIC52769.1"/>
    <property type="molecule type" value="Genomic_DNA"/>
</dbReference>
<organism evidence="2 3">
    <name type="scientific">Caenorhabditis nigoni</name>
    <dbReference type="NCBI Taxonomy" id="1611254"/>
    <lineage>
        <taxon>Eukaryota</taxon>
        <taxon>Metazoa</taxon>
        <taxon>Ecdysozoa</taxon>
        <taxon>Nematoda</taxon>
        <taxon>Chromadorea</taxon>
        <taxon>Rhabditida</taxon>
        <taxon>Rhabditina</taxon>
        <taxon>Rhabditomorpha</taxon>
        <taxon>Rhabditoidea</taxon>
        <taxon>Rhabditidae</taxon>
        <taxon>Peloderinae</taxon>
        <taxon>Caenorhabditis</taxon>
    </lineage>
</organism>
<evidence type="ECO:0000313" key="2">
    <source>
        <dbReference type="EMBL" id="PIC52769.1"/>
    </source>
</evidence>
<dbReference type="AlphaFoldDB" id="A0A2G5VLW4"/>
<feature type="region of interest" description="Disordered" evidence="1">
    <location>
        <begin position="1"/>
        <end position="24"/>
    </location>
</feature>
<proteinExistence type="predicted"/>
<dbReference type="Proteomes" id="UP000230233">
    <property type="component" value="Chromosome I"/>
</dbReference>
<reference evidence="3" key="1">
    <citation type="submission" date="2017-10" db="EMBL/GenBank/DDBJ databases">
        <title>Rapid genome shrinkage in a self-fertile nematode reveals novel sperm competition proteins.</title>
        <authorList>
            <person name="Yin D."/>
            <person name="Schwarz E.M."/>
            <person name="Thomas C.G."/>
            <person name="Felde R.L."/>
            <person name="Korf I.F."/>
            <person name="Cutter A.D."/>
            <person name="Schartner C.M."/>
            <person name="Ralston E.J."/>
            <person name="Meyer B.J."/>
            <person name="Haag E.S."/>
        </authorList>
    </citation>
    <scope>NUCLEOTIDE SEQUENCE [LARGE SCALE GENOMIC DNA]</scope>
    <source>
        <strain evidence="3">JU1422</strain>
    </source>
</reference>
<gene>
    <name evidence="2" type="primary">Cnig_chr_I.g274</name>
    <name evidence="2" type="ORF">B9Z55_000274</name>
</gene>
<keyword evidence="3" id="KW-1185">Reference proteome</keyword>
<evidence type="ECO:0000313" key="3">
    <source>
        <dbReference type="Proteomes" id="UP000230233"/>
    </source>
</evidence>
<name>A0A2G5VLW4_9PELO</name>
<protein>
    <submittedName>
        <fullName evidence="2">Uncharacterized protein</fullName>
    </submittedName>
</protein>
<accession>A0A2G5VLW4</accession>